<evidence type="ECO:0000256" key="4">
    <source>
        <dbReference type="ARBA" id="ARBA00022729"/>
    </source>
</evidence>
<dbReference type="SUPFAM" id="SSF49354">
    <property type="entry name" value="PapD-like"/>
    <property type="match status" value="1"/>
</dbReference>
<evidence type="ECO:0000256" key="2">
    <source>
        <dbReference type="ARBA" id="ARBA00014241"/>
    </source>
</evidence>
<evidence type="ECO:0000256" key="5">
    <source>
        <dbReference type="ARBA" id="ARBA00023186"/>
    </source>
</evidence>
<evidence type="ECO:0000256" key="1">
    <source>
        <dbReference type="ARBA" id="ARBA00009408"/>
    </source>
</evidence>
<sequence>MMKKSHIFLFLTLFISGSAAGIGVGEVTSIMFANDQMLAKEIDNASDTARFVSVSAHRISTPMSGGKIIPMEQNGELLSTPANMILPAGAREHFRFIYHGPQDDKERYYRLSWLDEPVSDHQVSSNSRHGLATTSAQINTILVVAPRKAKFNYQHSGDTVTNTGNVTFRVISYGPCQDPAKDKGEGCRERYYVMPGLSAKIKQTQVTNKQTRIGIWHEGKYIHVK</sequence>
<evidence type="ECO:0000313" key="8">
    <source>
        <dbReference type="Proteomes" id="UP000427108"/>
    </source>
</evidence>
<evidence type="ECO:0000313" key="7">
    <source>
        <dbReference type="EMBL" id="QGN38176.1"/>
    </source>
</evidence>
<protein>
    <recommendedName>
        <fullName evidence="2">Probable fimbrial chaperone EcpB</fullName>
    </recommendedName>
</protein>
<evidence type="ECO:0000256" key="3">
    <source>
        <dbReference type="ARBA" id="ARBA00022558"/>
    </source>
</evidence>
<dbReference type="InterPro" id="IPR040695">
    <property type="entry name" value="EcpB_C"/>
</dbReference>
<dbReference type="EMBL" id="CP046115">
    <property type="protein sequence ID" value="QGN38176.1"/>
    <property type="molecule type" value="Genomic_DNA"/>
</dbReference>
<keyword evidence="4" id="KW-0732">Signal</keyword>
<dbReference type="InterPro" id="IPR008962">
    <property type="entry name" value="PapD-like_sf"/>
</dbReference>
<proteinExistence type="inferred from homology"/>
<dbReference type="AlphaFoldDB" id="A0A6B8MTA6"/>
<keyword evidence="3" id="KW-1029">Fimbrium biogenesis</keyword>
<organism evidence="7 8">
    <name type="scientific">Klebsiella oxytoca</name>
    <dbReference type="NCBI Taxonomy" id="571"/>
    <lineage>
        <taxon>Bacteria</taxon>
        <taxon>Pseudomonadati</taxon>
        <taxon>Pseudomonadota</taxon>
        <taxon>Gammaproteobacteria</taxon>
        <taxon>Enterobacterales</taxon>
        <taxon>Enterobacteriaceae</taxon>
        <taxon>Klebsiella/Raoultella group</taxon>
        <taxon>Klebsiella</taxon>
    </lineage>
</organism>
<reference evidence="7 8" key="1">
    <citation type="submission" date="2019-11" db="EMBL/GenBank/DDBJ databases">
        <title>Isolation and Application of One Kind of P-Hydroxybenzoic Acid Degrading Bacterium in Mitigating Cropping Obstacle of Cucumber.</title>
        <authorList>
            <person name="Wu F."/>
            <person name="An Y."/>
        </authorList>
    </citation>
    <scope>NUCLEOTIDE SEQUENCE [LARGE SCALE GENOMIC DNA]</scope>
    <source>
        <strain evidence="7 8">P620</strain>
    </source>
</reference>
<comment type="similarity">
    <text evidence="1">Belongs to the EcpB/EcpE family.</text>
</comment>
<evidence type="ECO:0000259" key="6">
    <source>
        <dbReference type="Pfam" id="PF18649"/>
    </source>
</evidence>
<feature type="domain" description="EcpB C-terminal" evidence="6">
    <location>
        <begin position="151"/>
        <end position="224"/>
    </location>
</feature>
<dbReference type="Gene3D" id="2.60.40.10">
    <property type="entry name" value="Immunoglobulins"/>
    <property type="match status" value="1"/>
</dbReference>
<name>A0A6B8MTA6_KLEOX</name>
<dbReference type="InterPro" id="IPR013783">
    <property type="entry name" value="Ig-like_fold"/>
</dbReference>
<accession>A0A6B8MTA6</accession>
<keyword evidence="5" id="KW-0143">Chaperone</keyword>
<dbReference type="Pfam" id="PF18649">
    <property type="entry name" value="EcpB_C"/>
    <property type="match status" value="1"/>
</dbReference>
<dbReference type="Proteomes" id="UP000427108">
    <property type="component" value="Chromosome"/>
</dbReference>
<gene>
    <name evidence="7" type="ORF">GJ746_13085</name>
</gene>
<dbReference type="OrthoDB" id="8584734at2"/>